<dbReference type="Pfam" id="PF00001">
    <property type="entry name" value="7tm_1"/>
    <property type="match status" value="1"/>
</dbReference>
<feature type="transmembrane region" description="Helical" evidence="14">
    <location>
        <begin position="288"/>
        <end position="315"/>
    </location>
</feature>
<keyword evidence="5" id="KW-0681">Retinal protein</keyword>
<evidence type="ECO:0000256" key="1">
    <source>
        <dbReference type="ARBA" id="ARBA00004141"/>
    </source>
</evidence>
<comment type="subcellular location">
    <subcellularLocation>
        <location evidence="1">Membrane</location>
        <topology evidence="1">Multi-pass membrane protein</topology>
    </subcellularLocation>
</comment>
<dbReference type="PROSITE" id="PS00238">
    <property type="entry name" value="OPSIN"/>
    <property type="match status" value="1"/>
</dbReference>
<evidence type="ECO:0000256" key="14">
    <source>
        <dbReference type="SAM" id="Phobius"/>
    </source>
</evidence>
<organism evidence="16 17">
    <name type="scientific">Hypsibius exemplaris</name>
    <name type="common">Freshwater tardigrade</name>
    <dbReference type="NCBI Taxonomy" id="2072580"/>
    <lineage>
        <taxon>Eukaryota</taxon>
        <taxon>Metazoa</taxon>
        <taxon>Ecdysozoa</taxon>
        <taxon>Tardigrada</taxon>
        <taxon>Eutardigrada</taxon>
        <taxon>Parachela</taxon>
        <taxon>Hypsibioidea</taxon>
        <taxon>Hypsibiidae</taxon>
        <taxon>Hypsibius</taxon>
    </lineage>
</organism>
<evidence type="ECO:0000256" key="2">
    <source>
        <dbReference type="ARBA" id="ARBA00022543"/>
    </source>
</evidence>
<dbReference type="SUPFAM" id="SSF81321">
    <property type="entry name" value="Family A G protein-coupled receptor-like"/>
    <property type="match status" value="1"/>
</dbReference>
<keyword evidence="10 13" id="KW-0675">Receptor</keyword>
<dbReference type="GO" id="GO:0007602">
    <property type="term" value="P:phototransduction"/>
    <property type="evidence" value="ECO:0007669"/>
    <property type="project" value="UniProtKB-KW"/>
</dbReference>
<evidence type="ECO:0000313" key="16">
    <source>
        <dbReference type="EMBL" id="OWA52065.1"/>
    </source>
</evidence>
<sequence length="386" mass="43131">MAVNTTTTLTPQWGEPRWSPEMADLVNDHWKAFIPSSFALHVVTGTSCLCLGVVALFGNLSVIYIFSRTRGLRNASNALIVNLAVADFCMMTILSPILFVNSLYGRWIFGANVCRFYGFSGSLFGTASIITMAGIALERYLVICRPLTGFKKTSSRRRSTVMIIFIWIYSVIWATPPLFGLNGYVLEGFLTTCSFDYLDRGSVSRSYVLAMCVGVYVLPLLMIGFAYASISWKVRASRRFHDGMVRSRSSYSIARSAVISHNEILWKKQLSCPELRSSMKRSIKMAKITLTTVVCWTVAWTPYTVVALMGFAAWTSLLTPLVAQLPAIFAKTAACYNPIVYVFAHQRYRRVLCKQLAALRRGKHPLQRSRFTCSSAPNSSVKIRNG</sequence>
<comment type="similarity">
    <text evidence="13">Belongs to the G-protein coupled receptor 1 family.</text>
</comment>
<evidence type="ECO:0000256" key="6">
    <source>
        <dbReference type="ARBA" id="ARBA00022989"/>
    </source>
</evidence>
<evidence type="ECO:0000256" key="10">
    <source>
        <dbReference type="ARBA" id="ARBA00023170"/>
    </source>
</evidence>
<evidence type="ECO:0000256" key="11">
    <source>
        <dbReference type="ARBA" id="ARBA00023224"/>
    </source>
</evidence>
<feature type="transmembrane region" description="Helical" evidence="14">
    <location>
        <begin position="78"/>
        <end position="99"/>
    </location>
</feature>
<name>A0A9X6NDC5_HYPEX</name>
<comment type="caution">
    <text evidence="16">The sequence shown here is derived from an EMBL/GenBank/DDBJ whole genome shotgun (WGS) entry which is preliminary data.</text>
</comment>
<evidence type="ECO:0000259" key="15">
    <source>
        <dbReference type="PROSITE" id="PS50262"/>
    </source>
</evidence>
<dbReference type="PROSITE" id="PS50262">
    <property type="entry name" value="G_PROTEIN_RECEP_F1_2"/>
    <property type="match status" value="1"/>
</dbReference>
<evidence type="ECO:0000256" key="13">
    <source>
        <dbReference type="RuleBase" id="RU000688"/>
    </source>
</evidence>
<keyword evidence="11 13" id="KW-0807">Transducer</keyword>
<reference evidence="17" key="1">
    <citation type="submission" date="2017-01" db="EMBL/GenBank/DDBJ databases">
        <title>Comparative genomics of anhydrobiosis in the tardigrade Hypsibius dujardini.</title>
        <authorList>
            <person name="Yoshida Y."/>
            <person name="Koutsovoulos G."/>
            <person name="Laetsch D."/>
            <person name="Stevens L."/>
            <person name="Kumar S."/>
            <person name="Horikawa D."/>
            <person name="Ishino K."/>
            <person name="Komine S."/>
            <person name="Tomita M."/>
            <person name="Blaxter M."/>
            <person name="Arakawa K."/>
        </authorList>
    </citation>
    <scope>NUCLEOTIDE SEQUENCE [LARGE SCALE GENOMIC DNA]</scope>
    <source>
        <strain evidence="17">Z151</strain>
    </source>
</reference>
<evidence type="ECO:0000256" key="5">
    <source>
        <dbReference type="ARBA" id="ARBA00022925"/>
    </source>
</evidence>
<keyword evidence="7" id="KW-0157">Chromophore</keyword>
<dbReference type="AlphaFoldDB" id="A0A9X6NDC5"/>
<evidence type="ECO:0000256" key="8">
    <source>
        <dbReference type="ARBA" id="ARBA00023040"/>
    </source>
</evidence>
<protein>
    <submittedName>
        <fullName evidence="16">Melanopsin</fullName>
    </submittedName>
</protein>
<keyword evidence="6 14" id="KW-1133">Transmembrane helix</keyword>
<dbReference type="OrthoDB" id="9996086at2759"/>
<feature type="transmembrane region" description="Helical" evidence="14">
    <location>
        <begin position="38"/>
        <end position="66"/>
    </location>
</feature>
<dbReference type="EMBL" id="MTYJ01000250">
    <property type="protein sequence ID" value="OWA52065.1"/>
    <property type="molecule type" value="Genomic_DNA"/>
</dbReference>
<evidence type="ECO:0000256" key="4">
    <source>
        <dbReference type="ARBA" id="ARBA00022692"/>
    </source>
</evidence>
<dbReference type="GO" id="GO:0007601">
    <property type="term" value="P:visual perception"/>
    <property type="evidence" value="ECO:0007669"/>
    <property type="project" value="UniProtKB-KW"/>
</dbReference>
<proteinExistence type="inferred from homology"/>
<keyword evidence="9 14" id="KW-0472">Membrane</keyword>
<evidence type="ECO:0000313" key="17">
    <source>
        <dbReference type="Proteomes" id="UP000192578"/>
    </source>
</evidence>
<dbReference type="PRINTS" id="PR00237">
    <property type="entry name" value="GPCRRHODOPSN"/>
</dbReference>
<dbReference type="GO" id="GO:0016020">
    <property type="term" value="C:membrane"/>
    <property type="evidence" value="ECO:0007669"/>
    <property type="project" value="UniProtKB-SubCell"/>
</dbReference>
<keyword evidence="4 13" id="KW-0812">Transmembrane</keyword>
<dbReference type="GO" id="GO:0004930">
    <property type="term" value="F:G protein-coupled receptor activity"/>
    <property type="evidence" value="ECO:0007669"/>
    <property type="project" value="UniProtKB-KW"/>
</dbReference>
<feature type="transmembrane region" description="Helical" evidence="14">
    <location>
        <begin position="321"/>
        <end position="344"/>
    </location>
</feature>
<evidence type="ECO:0000256" key="9">
    <source>
        <dbReference type="ARBA" id="ARBA00023136"/>
    </source>
</evidence>
<keyword evidence="12" id="KW-0844">Vision</keyword>
<keyword evidence="2" id="KW-0600">Photoreceptor protein</keyword>
<keyword evidence="17" id="KW-1185">Reference proteome</keyword>
<dbReference type="InterPro" id="IPR027430">
    <property type="entry name" value="Retinal_BS"/>
</dbReference>
<dbReference type="InterPro" id="IPR050125">
    <property type="entry name" value="GPCR_opsins"/>
</dbReference>
<gene>
    <name evidence="16" type="ORF">BV898_16528</name>
</gene>
<dbReference type="PANTHER" id="PTHR24240">
    <property type="entry name" value="OPSIN"/>
    <property type="match status" value="1"/>
</dbReference>
<evidence type="ECO:0000256" key="3">
    <source>
        <dbReference type="ARBA" id="ARBA00022606"/>
    </source>
</evidence>
<feature type="transmembrane region" description="Helical" evidence="14">
    <location>
        <begin position="119"/>
        <end position="142"/>
    </location>
</feature>
<feature type="domain" description="G-protein coupled receptors family 1 profile" evidence="15">
    <location>
        <begin position="58"/>
        <end position="341"/>
    </location>
</feature>
<keyword evidence="3" id="KW-0716">Sensory transduction</keyword>
<dbReference type="PROSITE" id="PS00237">
    <property type="entry name" value="G_PROTEIN_RECEP_F1_1"/>
    <property type="match status" value="1"/>
</dbReference>
<dbReference type="Gene3D" id="1.20.1070.10">
    <property type="entry name" value="Rhodopsin 7-helix transmembrane proteins"/>
    <property type="match status" value="1"/>
</dbReference>
<feature type="transmembrane region" description="Helical" evidence="14">
    <location>
        <begin position="206"/>
        <end position="230"/>
    </location>
</feature>
<evidence type="ECO:0000256" key="7">
    <source>
        <dbReference type="ARBA" id="ARBA00022991"/>
    </source>
</evidence>
<dbReference type="InterPro" id="IPR000276">
    <property type="entry name" value="GPCR_Rhodpsn"/>
</dbReference>
<dbReference type="Proteomes" id="UP000192578">
    <property type="component" value="Unassembled WGS sequence"/>
</dbReference>
<accession>A0A9X6NDC5</accession>
<keyword evidence="8 13" id="KW-0297">G-protein coupled receptor</keyword>
<dbReference type="GO" id="GO:0009881">
    <property type="term" value="F:photoreceptor activity"/>
    <property type="evidence" value="ECO:0007669"/>
    <property type="project" value="UniProtKB-KW"/>
</dbReference>
<dbReference type="InterPro" id="IPR017452">
    <property type="entry name" value="GPCR_Rhodpsn_7TM"/>
</dbReference>
<evidence type="ECO:0000256" key="12">
    <source>
        <dbReference type="ARBA" id="ARBA00023305"/>
    </source>
</evidence>
<feature type="transmembrane region" description="Helical" evidence="14">
    <location>
        <begin position="163"/>
        <end position="186"/>
    </location>
</feature>